<dbReference type="InterPro" id="IPR022118">
    <property type="entry name" value="Peptidase_C70_AvrRpt2"/>
</dbReference>
<sequence>MLSTTLPPIGNPQVMPRCLAGTLLDPELDEITQEAEAAPLAGARLNFSIQQQTQTNWCWAALSASVGNYYGTGSWTQCGVANAELGRNYCCSQPGPCNVYGQLDSALRTTGSYGGMREDRMQMAAIENQIGMGRPVGLRCAWYGGGAHFLTIYGTDGGYVLVADSIFGYSTRALNSFPGTYNGGGNWTHTYFTRKNY</sequence>
<dbReference type="RefSeq" id="WP_124347521.1">
    <property type="nucleotide sequence ID" value="NZ_CP027706.1"/>
</dbReference>
<protein>
    <recommendedName>
        <fullName evidence="3">Papain like cysteine protease AvrRpt2</fullName>
    </recommendedName>
</protein>
<evidence type="ECO:0008006" key="3">
    <source>
        <dbReference type="Google" id="ProtNLM"/>
    </source>
</evidence>
<accession>A0ABX8MLK9</accession>
<name>A0ABX8MLK9_9PSED</name>
<evidence type="ECO:0000313" key="2">
    <source>
        <dbReference type="Proteomes" id="UP000693952"/>
    </source>
</evidence>
<organism evidence="1 2">
    <name type="scientific">Pseudomonas sessilinigenes</name>
    <dbReference type="NCBI Taxonomy" id="658629"/>
    <lineage>
        <taxon>Bacteria</taxon>
        <taxon>Pseudomonadati</taxon>
        <taxon>Pseudomonadota</taxon>
        <taxon>Gammaproteobacteria</taxon>
        <taxon>Pseudomonadales</taxon>
        <taxon>Pseudomonadaceae</taxon>
        <taxon>Pseudomonas</taxon>
    </lineage>
</organism>
<dbReference type="Pfam" id="PF12385">
    <property type="entry name" value="Peptidase_C70"/>
    <property type="match status" value="1"/>
</dbReference>
<gene>
    <name evidence="1" type="ORF">KSS89_25870</name>
</gene>
<proteinExistence type="predicted"/>
<dbReference type="EMBL" id="CP077074">
    <property type="protein sequence ID" value="QXH39617.1"/>
    <property type="molecule type" value="Genomic_DNA"/>
</dbReference>
<reference evidence="1" key="1">
    <citation type="submission" date="2021-06" db="EMBL/GenBank/DDBJ databases">
        <title>Updating the genus Pseudomonas: Description of 43 new species and partition of the Pseudomonas putida group.</title>
        <authorList>
            <person name="Girard L."/>
            <person name="Lood C."/>
            <person name="Vandamme P."/>
            <person name="Rokni-Zadeh H."/>
            <person name="van Noort V."/>
            <person name="Hofte M."/>
            <person name="Lavigne R."/>
            <person name="De Mot R."/>
        </authorList>
    </citation>
    <scope>NUCLEOTIDE SEQUENCE</scope>
    <source>
        <strain evidence="1">CMR12a</strain>
    </source>
</reference>
<dbReference type="Proteomes" id="UP000693952">
    <property type="component" value="Chromosome"/>
</dbReference>
<keyword evidence="2" id="KW-1185">Reference proteome</keyword>
<evidence type="ECO:0000313" key="1">
    <source>
        <dbReference type="EMBL" id="QXH39617.1"/>
    </source>
</evidence>